<dbReference type="EMBL" id="QNRT01000002">
    <property type="protein sequence ID" value="RBP51432.1"/>
    <property type="molecule type" value="Genomic_DNA"/>
</dbReference>
<sequence>MHKVSGDRAMKNDIRWMILVVVSTVLLTLSISNAEQLGELLSNVMRITKG</sequence>
<reference evidence="1 2" key="1">
    <citation type="submission" date="2018-06" db="EMBL/GenBank/DDBJ databases">
        <title>Genomic Encyclopedia of Type Strains, Phase IV (KMG-IV): sequencing the most valuable type-strain genomes for metagenomic binning, comparative biology and taxonomic classification.</title>
        <authorList>
            <person name="Goeker M."/>
        </authorList>
    </citation>
    <scope>NUCLEOTIDE SEQUENCE [LARGE SCALE GENOMIC DNA]</scope>
    <source>
        <strain evidence="1 2">DSM 24032</strain>
    </source>
</reference>
<evidence type="ECO:0000313" key="2">
    <source>
        <dbReference type="Proteomes" id="UP000253083"/>
    </source>
</evidence>
<organism evidence="1 2">
    <name type="scientific">Arenicella xantha</name>
    <dbReference type="NCBI Taxonomy" id="644221"/>
    <lineage>
        <taxon>Bacteria</taxon>
        <taxon>Pseudomonadati</taxon>
        <taxon>Pseudomonadota</taxon>
        <taxon>Gammaproteobacteria</taxon>
        <taxon>Arenicellales</taxon>
        <taxon>Arenicellaceae</taxon>
        <taxon>Arenicella</taxon>
    </lineage>
</organism>
<accession>A0A395JKZ2</accession>
<comment type="caution">
    <text evidence="1">The sequence shown here is derived from an EMBL/GenBank/DDBJ whole genome shotgun (WGS) entry which is preliminary data.</text>
</comment>
<evidence type="ECO:0000313" key="1">
    <source>
        <dbReference type="EMBL" id="RBP51432.1"/>
    </source>
</evidence>
<name>A0A395JKZ2_9GAMM</name>
<protein>
    <submittedName>
        <fullName evidence="1">Uncharacterized protein</fullName>
    </submittedName>
</protein>
<keyword evidence="2" id="KW-1185">Reference proteome</keyword>
<proteinExistence type="predicted"/>
<dbReference type="AlphaFoldDB" id="A0A395JKZ2"/>
<dbReference type="InParanoid" id="A0A395JKZ2"/>
<dbReference type="Proteomes" id="UP000253083">
    <property type="component" value="Unassembled WGS sequence"/>
</dbReference>
<gene>
    <name evidence="1" type="ORF">DFR28_102859</name>
</gene>